<dbReference type="EMBL" id="UZAN01041352">
    <property type="protein sequence ID" value="VDP72760.1"/>
    <property type="molecule type" value="Genomic_DNA"/>
</dbReference>
<accession>A0A183AC02</accession>
<protein>
    <submittedName>
        <fullName evidence="3">CheW-like domain-containing protein</fullName>
    </submittedName>
</protein>
<proteinExistence type="predicted"/>
<evidence type="ECO:0000313" key="3">
    <source>
        <dbReference type="WBParaSite" id="ECPE_0000449901-mRNA-1"/>
    </source>
</evidence>
<dbReference type="OrthoDB" id="7776143at2759"/>
<dbReference type="WBParaSite" id="ECPE_0000449901-mRNA-1">
    <property type="protein sequence ID" value="ECPE_0000449901-mRNA-1"/>
    <property type="gene ID" value="ECPE_0000449901"/>
</dbReference>
<evidence type="ECO:0000313" key="1">
    <source>
        <dbReference type="EMBL" id="VDP72760.1"/>
    </source>
</evidence>
<sequence>MQDIHVTEDRVWLVSNTIPRQIYLRIGLVHSVLKSPNGTDQLTRRLPAPSELQIGHAWQAIPLPDPILHTLNVDWLVAARERSETYLKDSQPLDALILTQTGEWLCLRILDEKLFFGSSVPISSPTGYCVPDILDLTDLELQSPSFG</sequence>
<reference evidence="3" key="1">
    <citation type="submission" date="2016-06" db="UniProtKB">
        <authorList>
            <consortium name="WormBaseParasite"/>
        </authorList>
    </citation>
    <scope>IDENTIFICATION</scope>
</reference>
<gene>
    <name evidence="1" type="ORF">ECPE_LOCUS4487</name>
</gene>
<dbReference type="AlphaFoldDB" id="A0A183AC02"/>
<dbReference type="Proteomes" id="UP000272942">
    <property type="component" value="Unassembled WGS sequence"/>
</dbReference>
<organism evidence="3">
    <name type="scientific">Echinostoma caproni</name>
    <dbReference type="NCBI Taxonomy" id="27848"/>
    <lineage>
        <taxon>Eukaryota</taxon>
        <taxon>Metazoa</taxon>
        <taxon>Spiralia</taxon>
        <taxon>Lophotrochozoa</taxon>
        <taxon>Platyhelminthes</taxon>
        <taxon>Trematoda</taxon>
        <taxon>Digenea</taxon>
        <taxon>Plagiorchiida</taxon>
        <taxon>Echinostomata</taxon>
        <taxon>Echinostomatoidea</taxon>
        <taxon>Echinostomatidae</taxon>
        <taxon>Echinostoma</taxon>
    </lineage>
</organism>
<evidence type="ECO:0000313" key="2">
    <source>
        <dbReference type="Proteomes" id="UP000272942"/>
    </source>
</evidence>
<reference evidence="1 2" key="2">
    <citation type="submission" date="2018-11" db="EMBL/GenBank/DDBJ databases">
        <authorList>
            <consortium name="Pathogen Informatics"/>
        </authorList>
    </citation>
    <scope>NUCLEOTIDE SEQUENCE [LARGE SCALE GENOMIC DNA]</scope>
    <source>
        <strain evidence="1 2">Egypt</strain>
    </source>
</reference>
<keyword evidence="2" id="KW-1185">Reference proteome</keyword>
<name>A0A183AC02_9TREM</name>